<evidence type="ECO:0000256" key="7">
    <source>
        <dbReference type="PIRSR" id="PIRSR005902-1"/>
    </source>
</evidence>
<dbReference type="PANTHER" id="PTHR10060:SF15">
    <property type="entry name" value="DEOXYRIBONUCLEASE TATDN1"/>
    <property type="match status" value="1"/>
</dbReference>
<comment type="function">
    <text evidence="6">Deoxyribonuclease which catalyzes (in vitro) the decatenation of kinetoplast DNA, which are circular DNA catenated to each other, producing linear DNA molecules. Plays an important role in chromosomal segregation and cell cycle progression during eye development probably via its DNA decatenation activity.</text>
</comment>
<name>A0AAN0JKU9_AMPQE</name>
<dbReference type="InterPro" id="IPR032466">
    <property type="entry name" value="Metal_Hydrolase"/>
</dbReference>
<keyword evidence="3 7" id="KW-0479">Metal-binding</keyword>
<dbReference type="GO" id="GO:0046872">
    <property type="term" value="F:metal ion binding"/>
    <property type="evidence" value="ECO:0007669"/>
    <property type="project" value="UniProtKB-KW"/>
</dbReference>
<feature type="binding site" evidence="7">
    <location>
        <position position="182"/>
    </location>
    <ligand>
        <name>a divalent metal cation</name>
        <dbReference type="ChEBI" id="CHEBI:60240"/>
        <label>2</label>
    </ligand>
</feature>
<proteinExistence type="inferred from homology"/>
<dbReference type="PANTHER" id="PTHR10060">
    <property type="entry name" value="TATD FAMILY DEOXYRIBONUCLEASE"/>
    <property type="match status" value="1"/>
</dbReference>
<feature type="binding site" evidence="7">
    <location>
        <position position="208"/>
    </location>
    <ligand>
        <name>a divalent metal cation</name>
        <dbReference type="ChEBI" id="CHEBI:60240"/>
        <label>2</label>
    </ligand>
</feature>
<feature type="binding site" evidence="7">
    <location>
        <position position="145"/>
    </location>
    <ligand>
        <name>a divalent metal cation</name>
        <dbReference type="ChEBI" id="CHEBI:60240"/>
        <label>1</label>
    </ligand>
</feature>
<evidence type="ECO:0000256" key="5">
    <source>
        <dbReference type="ARBA" id="ARBA00039767"/>
    </source>
</evidence>
<dbReference type="InterPro" id="IPR001130">
    <property type="entry name" value="TatD-like"/>
</dbReference>
<evidence type="ECO:0000313" key="8">
    <source>
        <dbReference type="EnsemblMetazoa" id="XP_019857638.1"/>
    </source>
</evidence>
<feature type="binding site" evidence="7">
    <location>
        <position position="256"/>
    </location>
    <ligand>
        <name>a divalent metal cation</name>
        <dbReference type="ChEBI" id="CHEBI:60240"/>
        <label>1</label>
    </ligand>
</feature>
<reference evidence="9" key="1">
    <citation type="journal article" date="2010" name="Nature">
        <title>The Amphimedon queenslandica genome and the evolution of animal complexity.</title>
        <authorList>
            <person name="Srivastava M."/>
            <person name="Simakov O."/>
            <person name="Chapman J."/>
            <person name="Fahey B."/>
            <person name="Gauthier M.E."/>
            <person name="Mitros T."/>
            <person name="Richards G.S."/>
            <person name="Conaco C."/>
            <person name="Dacre M."/>
            <person name="Hellsten U."/>
            <person name="Larroux C."/>
            <person name="Putnam N.H."/>
            <person name="Stanke M."/>
            <person name="Adamska M."/>
            <person name="Darling A."/>
            <person name="Degnan S.M."/>
            <person name="Oakley T.H."/>
            <person name="Plachetzki D.C."/>
            <person name="Zhai Y."/>
            <person name="Adamski M."/>
            <person name="Calcino A."/>
            <person name="Cummins S.F."/>
            <person name="Goodstein D.M."/>
            <person name="Harris C."/>
            <person name="Jackson D.J."/>
            <person name="Leys S.P."/>
            <person name="Shu S."/>
            <person name="Woodcroft B.J."/>
            <person name="Vervoort M."/>
            <person name="Kosik K.S."/>
            <person name="Manning G."/>
            <person name="Degnan B.M."/>
            <person name="Rokhsar D.S."/>
        </authorList>
    </citation>
    <scope>NUCLEOTIDE SEQUENCE [LARGE SCALE GENOMIC DNA]</scope>
</reference>
<evidence type="ECO:0000313" key="9">
    <source>
        <dbReference type="Proteomes" id="UP000007879"/>
    </source>
</evidence>
<evidence type="ECO:0000256" key="2">
    <source>
        <dbReference type="ARBA" id="ARBA00022722"/>
    </source>
</evidence>
<dbReference type="CDD" id="cd01310">
    <property type="entry name" value="TatD_DNAse"/>
    <property type="match status" value="1"/>
</dbReference>
<dbReference type="GO" id="GO:0008296">
    <property type="term" value="F:3'-5'-DNA exonuclease activity"/>
    <property type="evidence" value="ECO:0007669"/>
    <property type="project" value="TreeGrafter"/>
</dbReference>
<dbReference type="AlphaFoldDB" id="A0AAN0JKU9"/>
<organism evidence="8 9">
    <name type="scientific">Amphimedon queenslandica</name>
    <name type="common">Sponge</name>
    <dbReference type="NCBI Taxonomy" id="400682"/>
    <lineage>
        <taxon>Eukaryota</taxon>
        <taxon>Metazoa</taxon>
        <taxon>Porifera</taxon>
        <taxon>Demospongiae</taxon>
        <taxon>Heteroscleromorpha</taxon>
        <taxon>Haplosclerida</taxon>
        <taxon>Niphatidae</taxon>
        <taxon>Amphimedon</taxon>
    </lineage>
</organism>
<sequence>MLFIRFFFKNIIKKRRLFSIMATGESYSFIDIGANLTGFARTVFNDLLDPMYQGVYYGKNCHPPDLDSVLKRSYETGVEKIIVTGGSLSDCKDALQLSLNEDHLYTTVGVHPTRCGDFETEPQKHLSELLNLAKENRKKVVAIGECGLDYDRLHFCDKSTQLKYFEEQLSLAEETSLPLFLHCRNSFSDFMSILKRNRNKIRSGGVIHSFDGTEEEMREAVEFGLHVGVNGCSLKTSKNLEVVKEIPADRLLLETDAPWCEIRPSHSSHQFVKTHFPSKKKERWEEGESVKSRNEPRNIIQVLEVVAGVRGVEPASLAKQVYQNTVLLFKF</sequence>
<dbReference type="EnsemblMetazoa" id="XM_020002079.1">
    <property type="protein sequence ID" value="XP_019857638.1"/>
    <property type="gene ID" value="LOC100641663"/>
</dbReference>
<dbReference type="RefSeq" id="XP_019857638.1">
    <property type="nucleotide sequence ID" value="XM_020002079.1"/>
</dbReference>
<keyword evidence="4" id="KW-0378">Hydrolase</keyword>
<evidence type="ECO:0000256" key="4">
    <source>
        <dbReference type="ARBA" id="ARBA00022801"/>
    </source>
</evidence>
<dbReference type="PIRSF" id="PIRSF005902">
    <property type="entry name" value="DNase_TatD"/>
    <property type="match status" value="1"/>
</dbReference>
<keyword evidence="9" id="KW-1185">Reference proteome</keyword>
<dbReference type="Gene3D" id="3.20.20.140">
    <property type="entry name" value="Metal-dependent hydrolases"/>
    <property type="match status" value="1"/>
</dbReference>
<accession>A0AAN0JKU9</accession>
<dbReference type="GO" id="GO:0005829">
    <property type="term" value="C:cytosol"/>
    <property type="evidence" value="ECO:0007669"/>
    <property type="project" value="TreeGrafter"/>
</dbReference>
<comment type="similarity">
    <text evidence="1">Belongs to the metallo-dependent hydrolases superfamily. TatD-type hydrolase family.</text>
</comment>
<reference evidence="8" key="2">
    <citation type="submission" date="2024-06" db="UniProtKB">
        <authorList>
            <consortium name="EnsemblMetazoa"/>
        </authorList>
    </citation>
    <scope>IDENTIFICATION</scope>
</reference>
<dbReference type="InterPro" id="IPR018228">
    <property type="entry name" value="DNase_TatD-rel_CS"/>
</dbReference>
<dbReference type="PROSITE" id="PS01091">
    <property type="entry name" value="TATD_3"/>
    <property type="match status" value="1"/>
</dbReference>
<evidence type="ECO:0000256" key="3">
    <source>
        <dbReference type="ARBA" id="ARBA00022723"/>
    </source>
</evidence>
<keyword evidence="2" id="KW-0540">Nuclease</keyword>
<evidence type="ECO:0000256" key="6">
    <source>
        <dbReference type="ARBA" id="ARBA00045223"/>
    </source>
</evidence>
<dbReference type="Proteomes" id="UP000007879">
    <property type="component" value="Unassembled WGS sequence"/>
</dbReference>
<protein>
    <recommendedName>
        <fullName evidence="5">Deoxyribonuclease TATDN1</fullName>
    </recommendedName>
</protein>
<dbReference type="SUPFAM" id="SSF51556">
    <property type="entry name" value="Metallo-dependent hydrolases"/>
    <property type="match status" value="1"/>
</dbReference>
<evidence type="ECO:0000256" key="1">
    <source>
        <dbReference type="ARBA" id="ARBA00009275"/>
    </source>
</evidence>
<dbReference type="GeneID" id="100641663"/>
<dbReference type="InterPro" id="IPR050891">
    <property type="entry name" value="TatD-type_Hydrolase"/>
</dbReference>
<dbReference type="Pfam" id="PF01026">
    <property type="entry name" value="TatD_DNase"/>
    <property type="match status" value="1"/>
</dbReference>